<keyword evidence="2" id="KW-1185">Reference proteome</keyword>
<dbReference type="EMBL" id="MU394283">
    <property type="protein sequence ID" value="KAI6092365.1"/>
    <property type="molecule type" value="Genomic_DNA"/>
</dbReference>
<protein>
    <submittedName>
        <fullName evidence="1">Uncharacterized protein</fullName>
    </submittedName>
</protein>
<comment type="caution">
    <text evidence="1">The sequence shown here is derived from an EMBL/GenBank/DDBJ whole genome shotgun (WGS) entry which is preliminary data.</text>
</comment>
<sequence length="652" mass="72014">MPDTANQESPPPATAPSGRIKRNTACTSCRDAKVRCNPSQNPETPCQRCSKLHLTCLVDKTHKRVSRRSKLDELVQEIQSIKQSVNGHSSPSLPTQGTTYEPLTFKDPNPHRLGVPSPISVSTAPEVRPPAVAPATVAPSSVIHTPSSIPLGHSPGAEPILPRALGSQPFSGDDIEYYFQKYFEFYHPYMPIVQVRDPNKCYESGPLLFWVIIYIASRRYARNSKVLPFLLESIKKDAFAAICIIPLSMSSINALVLLCTWIFPDVRFVNDPTSLFSSVCMNTALQLGIHTGKGAHPEYSHGVFQNTFSDEEASFTWAGYNIIAQRVSSSMGIPPIGGLFNQTVQNIIDGRTPFQVPSTFRVLLECQKFCNHLCKTMVAFLEESRGVSPHIVQLLEDEWTAIRGLICSERADELDGFNALLVQLEIQLYYMLPLPGYNPEALKRNVLRTYSTAQAVIQRCLELDDSMSFMRHLPHFHFRALLAAGCVVYRLLRSSYRDSVDRAAGERSASDAIAACRRATLMDGDLPMRLGNLLESWQDRLPYLADANEPPVSAFSHRLGASISFDCMTRWKTDHQAYRCRCKEPPPGNGGIGANVGVPVPAADGVVQPGGGDTSATMMAAGLDPLHNIDWTFMDDFDWSFEPVMPVLGAPT</sequence>
<evidence type="ECO:0000313" key="1">
    <source>
        <dbReference type="EMBL" id="KAI6092365.1"/>
    </source>
</evidence>
<gene>
    <name evidence="1" type="ORF">F4821DRAFT_223872</name>
</gene>
<evidence type="ECO:0000313" key="2">
    <source>
        <dbReference type="Proteomes" id="UP001497680"/>
    </source>
</evidence>
<organism evidence="1 2">
    <name type="scientific">Hypoxylon rubiginosum</name>
    <dbReference type="NCBI Taxonomy" id="110542"/>
    <lineage>
        <taxon>Eukaryota</taxon>
        <taxon>Fungi</taxon>
        <taxon>Dikarya</taxon>
        <taxon>Ascomycota</taxon>
        <taxon>Pezizomycotina</taxon>
        <taxon>Sordariomycetes</taxon>
        <taxon>Xylariomycetidae</taxon>
        <taxon>Xylariales</taxon>
        <taxon>Hypoxylaceae</taxon>
        <taxon>Hypoxylon</taxon>
    </lineage>
</organism>
<name>A0ACC0DJJ9_9PEZI</name>
<proteinExistence type="predicted"/>
<dbReference type="Proteomes" id="UP001497680">
    <property type="component" value="Unassembled WGS sequence"/>
</dbReference>
<accession>A0ACC0DJJ9</accession>
<reference evidence="1 2" key="1">
    <citation type="journal article" date="2022" name="New Phytol.">
        <title>Ecological generalism drives hyperdiversity of secondary metabolite gene clusters in xylarialean endophytes.</title>
        <authorList>
            <person name="Franco M.E.E."/>
            <person name="Wisecaver J.H."/>
            <person name="Arnold A.E."/>
            <person name="Ju Y.M."/>
            <person name="Slot J.C."/>
            <person name="Ahrendt S."/>
            <person name="Moore L.P."/>
            <person name="Eastman K.E."/>
            <person name="Scott K."/>
            <person name="Konkel Z."/>
            <person name="Mondo S.J."/>
            <person name="Kuo A."/>
            <person name="Hayes R.D."/>
            <person name="Haridas S."/>
            <person name="Andreopoulos B."/>
            <person name="Riley R."/>
            <person name="LaButti K."/>
            <person name="Pangilinan J."/>
            <person name="Lipzen A."/>
            <person name="Amirebrahimi M."/>
            <person name="Yan J."/>
            <person name="Adam C."/>
            <person name="Keymanesh K."/>
            <person name="Ng V."/>
            <person name="Louie K."/>
            <person name="Northen T."/>
            <person name="Drula E."/>
            <person name="Henrissat B."/>
            <person name="Hsieh H.M."/>
            <person name="Youens-Clark K."/>
            <person name="Lutzoni F."/>
            <person name="Miadlikowska J."/>
            <person name="Eastwood D.C."/>
            <person name="Hamelin R.C."/>
            <person name="Grigoriev I.V."/>
            <person name="U'Ren J.M."/>
        </authorList>
    </citation>
    <scope>NUCLEOTIDE SEQUENCE [LARGE SCALE GENOMIC DNA]</scope>
    <source>
        <strain evidence="1 2">ER1909</strain>
    </source>
</reference>